<protein>
    <submittedName>
        <fullName evidence="2">Uncharacterized protein</fullName>
    </submittedName>
</protein>
<feature type="compositionally biased region" description="Acidic residues" evidence="1">
    <location>
        <begin position="205"/>
        <end position="215"/>
    </location>
</feature>
<feature type="compositionally biased region" description="Basic and acidic residues" evidence="1">
    <location>
        <begin position="232"/>
        <end position="244"/>
    </location>
</feature>
<name>A0ABN8LBD2_9CNID</name>
<gene>
    <name evidence="2" type="ORF">PEVE_00043619</name>
</gene>
<organism evidence="2 3">
    <name type="scientific">Porites evermanni</name>
    <dbReference type="NCBI Taxonomy" id="104178"/>
    <lineage>
        <taxon>Eukaryota</taxon>
        <taxon>Metazoa</taxon>
        <taxon>Cnidaria</taxon>
        <taxon>Anthozoa</taxon>
        <taxon>Hexacorallia</taxon>
        <taxon>Scleractinia</taxon>
        <taxon>Fungiina</taxon>
        <taxon>Poritidae</taxon>
        <taxon>Porites</taxon>
    </lineage>
</organism>
<accession>A0ABN8LBD2</accession>
<keyword evidence="3" id="KW-1185">Reference proteome</keyword>
<sequence>MATKDNHILSVQEDVSKLATTSSGLKVVESDSDLRRKSLPSITPLNLQVSSAMEAPRSCSANDAYSQDTSHMACLLPSIETKAAFEDNSPLFPSQAGVKAKSGDEFKAGPRDTCCMMHATEDLGFIATASAEKDIFEDGQTEDTVTLDGPVPDVLFAPRGPSTEKVQFRSKRKSLAPSEVKSIDNEEATVLRSQSPCGESNDREQETEEQNEMGDEMAKENNEETNQNQHPGQERMNNKESISRNDTKISRAFELSDTMQPLAPLPFVQAGTSWRRSSTASLHHFPASPPSAFMGVPRSRRVSTVGSSIFSTPSTSAPPDTLQALQETSKRLPNESPQGTSGVPESRRGSQARRKSSVAASMLSSDTRDGKKGSIGFTLAASLVKWKKNSLRAARKANETIAKDAKHQEFMNKTADRIKTELPKQLLVSIQEEAYPIILRTTQAYRSQLGVKHKLTMQAYDRLADLVRDLKNPF</sequence>
<comment type="caution">
    <text evidence="2">The sequence shown here is derived from an EMBL/GenBank/DDBJ whole genome shotgun (WGS) entry which is preliminary data.</text>
</comment>
<feature type="region of interest" description="Disordered" evidence="1">
    <location>
        <begin position="329"/>
        <end position="371"/>
    </location>
</feature>
<evidence type="ECO:0000313" key="2">
    <source>
        <dbReference type="EMBL" id="CAH3014386.1"/>
    </source>
</evidence>
<evidence type="ECO:0000313" key="3">
    <source>
        <dbReference type="Proteomes" id="UP001159427"/>
    </source>
</evidence>
<proteinExistence type="predicted"/>
<evidence type="ECO:0000256" key="1">
    <source>
        <dbReference type="SAM" id="MobiDB-lite"/>
    </source>
</evidence>
<reference evidence="2 3" key="1">
    <citation type="submission" date="2022-05" db="EMBL/GenBank/DDBJ databases">
        <authorList>
            <consortium name="Genoscope - CEA"/>
            <person name="William W."/>
        </authorList>
    </citation>
    <scope>NUCLEOTIDE SEQUENCE [LARGE SCALE GENOMIC DNA]</scope>
</reference>
<dbReference type="Proteomes" id="UP001159427">
    <property type="component" value="Unassembled WGS sequence"/>
</dbReference>
<feature type="region of interest" description="Disordered" evidence="1">
    <location>
        <begin position="142"/>
        <end position="244"/>
    </location>
</feature>
<dbReference type="EMBL" id="CALNXI010000009">
    <property type="protein sequence ID" value="CAH3014386.1"/>
    <property type="molecule type" value="Genomic_DNA"/>
</dbReference>